<dbReference type="EC" id="2.7.11.1" evidence="2"/>
<name>A0A8T2TIB8_CERRI</name>
<dbReference type="InterPro" id="IPR011009">
    <property type="entry name" value="Kinase-like_dom_sf"/>
</dbReference>
<dbReference type="AlphaFoldDB" id="A0A8T2TIB8"/>
<dbReference type="PROSITE" id="PS00107">
    <property type="entry name" value="PROTEIN_KINASE_ATP"/>
    <property type="match status" value="1"/>
</dbReference>
<evidence type="ECO:0000256" key="7">
    <source>
        <dbReference type="ARBA" id="ARBA00022741"/>
    </source>
</evidence>
<feature type="signal peptide" evidence="17">
    <location>
        <begin position="1"/>
        <end position="22"/>
    </location>
</feature>
<dbReference type="GO" id="GO:0005886">
    <property type="term" value="C:plasma membrane"/>
    <property type="evidence" value="ECO:0007669"/>
    <property type="project" value="UniProtKB-SubCell"/>
</dbReference>
<feature type="compositionally biased region" description="Basic residues" evidence="15">
    <location>
        <begin position="183"/>
        <end position="196"/>
    </location>
</feature>
<evidence type="ECO:0000256" key="14">
    <source>
        <dbReference type="PROSITE-ProRule" id="PRU10141"/>
    </source>
</evidence>
<dbReference type="InterPro" id="IPR057597">
    <property type="entry name" value="ALE2_N"/>
</dbReference>
<evidence type="ECO:0000256" key="17">
    <source>
        <dbReference type="SAM" id="SignalP"/>
    </source>
</evidence>
<dbReference type="PROSITE" id="PS00108">
    <property type="entry name" value="PROTEIN_KINASE_ST"/>
    <property type="match status" value="1"/>
</dbReference>
<dbReference type="Gene3D" id="3.30.200.20">
    <property type="entry name" value="Phosphorylase Kinase, domain 1"/>
    <property type="match status" value="1"/>
</dbReference>
<keyword evidence="8" id="KW-0418">Kinase</keyword>
<dbReference type="InterPro" id="IPR001245">
    <property type="entry name" value="Ser-Thr/Tyr_kinase_cat_dom"/>
</dbReference>
<dbReference type="InterPro" id="IPR017441">
    <property type="entry name" value="Protein_kinase_ATP_BS"/>
</dbReference>
<evidence type="ECO:0000256" key="8">
    <source>
        <dbReference type="ARBA" id="ARBA00022777"/>
    </source>
</evidence>
<evidence type="ECO:0000256" key="12">
    <source>
        <dbReference type="ARBA" id="ARBA00047899"/>
    </source>
</evidence>
<evidence type="ECO:0000256" key="3">
    <source>
        <dbReference type="ARBA" id="ARBA00022475"/>
    </source>
</evidence>
<dbReference type="Pfam" id="PF23180">
    <property type="entry name" value="ALE2_N"/>
    <property type="match status" value="1"/>
</dbReference>
<keyword evidence="10 16" id="KW-1133">Transmembrane helix</keyword>
<evidence type="ECO:0000256" key="11">
    <source>
        <dbReference type="ARBA" id="ARBA00023136"/>
    </source>
</evidence>
<comment type="caution">
    <text evidence="19">The sequence shown here is derived from an EMBL/GenBank/DDBJ whole genome shotgun (WGS) entry which is preliminary data.</text>
</comment>
<feature type="domain" description="Protein kinase" evidence="18">
    <location>
        <begin position="475"/>
        <end position="749"/>
    </location>
</feature>
<dbReference type="Gene3D" id="1.10.510.10">
    <property type="entry name" value="Transferase(Phosphotransferase) domain 1"/>
    <property type="match status" value="1"/>
</dbReference>
<dbReference type="OMA" id="VVYITYP"/>
<dbReference type="PROSITE" id="PS50011">
    <property type="entry name" value="PROTEIN_KINASE_DOM"/>
    <property type="match status" value="1"/>
</dbReference>
<accession>A0A8T2TIB8</accession>
<evidence type="ECO:0000256" key="9">
    <source>
        <dbReference type="ARBA" id="ARBA00022840"/>
    </source>
</evidence>
<evidence type="ECO:0000256" key="13">
    <source>
        <dbReference type="ARBA" id="ARBA00048679"/>
    </source>
</evidence>
<feature type="transmembrane region" description="Helical" evidence="16">
    <location>
        <begin position="382"/>
        <end position="408"/>
    </location>
</feature>
<dbReference type="GO" id="GO:0005524">
    <property type="term" value="F:ATP binding"/>
    <property type="evidence" value="ECO:0007669"/>
    <property type="project" value="UniProtKB-UniRule"/>
</dbReference>
<dbReference type="FunFam" id="1.10.510.10:FF:000051">
    <property type="entry name" value="Receptor-like serine/threonine-protein kinase ALE2"/>
    <property type="match status" value="1"/>
</dbReference>
<evidence type="ECO:0000256" key="2">
    <source>
        <dbReference type="ARBA" id="ARBA00012513"/>
    </source>
</evidence>
<dbReference type="PANTHER" id="PTHR47989">
    <property type="entry name" value="OS01G0750732 PROTEIN"/>
    <property type="match status" value="1"/>
</dbReference>
<organism evidence="19 20">
    <name type="scientific">Ceratopteris richardii</name>
    <name type="common">Triangle waterfern</name>
    <dbReference type="NCBI Taxonomy" id="49495"/>
    <lineage>
        <taxon>Eukaryota</taxon>
        <taxon>Viridiplantae</taxon>
        <taxon>Streptophyta</taxon>
        <taxon>Embryophyta</taxon>
        <taxon>Tracheophyta</taxon>
        <taxon>Polypodiopsida</taxon>
        <taxon>Polypodiidae</taxon>
        <taxon>Polypodiales</taxon>
        <taxon>Pteridineae</taxon>
        <taxon>Pteridaceae</taxon>
        <taxon>Parkerioideae</taxon>
        <taxon>Ceratopteris</taxon>
    </lineage>
</organism>
<keyword evidence="4" id="KW-0723">Serine/threonine-protein kinase</keyword>
<dbReference type="EMBL" id="CM035417">
    <property type="protein sequence ID" value="KAH7423111.1"/>
    <property type="molecule type" value="Genomic_DNA"/>
</dbReference>
<evidence type="ECO:0000313" key="20">
    <source>
        <dbReference type="Proteomes" id="UP000825935"/>
    </source>
</evidence>
<evidence type="ECO:0000256" key="16">
    <source>
        <dbReference type="SAM" id="Phobius"/>
    </source>
</evidence>
<keyword evidence="9 14" id="KW-0067">ATP-binding</keyword>
<evidence type="ECO:0000256" key="6">
    <source>
        <dbReference type="ARBA" id="ARBA00022692"/>
    </source>
</evidence>
<evidence type="ECO:0000256" key="1">
    <source>
        <dbReference type="ARBA" id="ARBA00004162"/>
    </source>
</evidence>
<comment type="catalytic activity">
    <reaction evidence="13">
        <text>L-seryl-[protein] + ATP = O-phospho-L-seryl-[protein] + ADP + H(+)</text>
        <dbReference type="Rhea" id="RHEA:17989"/>
        <dbReference type="Rhea" id="RHEA-COMP:9863"/>
        <dbReference type="Rhea" id="RHEA-COMP:11604"/>
        <dbReference type="ChEBI" id="CHEBI:15378"/>
        <dbReference type="ChEBI" id="CHEBI:29999"/>
        <dbReference type="ChEBI" id="CHEBI:30616"/>
        <dbReference type="ChEBI" id="CHEBI:83421"/>
        <dbReference type="ChEBI" id="CHEBI:456216"/>
        <dbReference type="EC" id="2.7.11.1"/>
    </reaction>
</comment>
<evidence type="ECO:0000256" key="15">
    <source>
        <dbReference type="SAM" id="MobiDB-lite"/>
    </source>
</evidence>
<dbReference type="InterPro" id="IPR008271">
    <property type="entry name" value="Ser/Thr_kinase_AS"/>
</dbReference>
<dbReference type="Pfam" id="PF07714">
    <property type="entry name" value="PK_Tyr_Ser-Thr"/>
    <property type="match status" value="1"/>
</dbReference>
<feature type="chain" id="PRO_5035798200" description="non-specific serine/threonine protein kinase" evidence="17">
    <location>
        <begin position="23"/>
        <end position="834"/>
    </location>
</feature>
<dbReference type="GO" id="GO:0004674">
    <property type="term" value="F:protein serine/threonine kinase activity"/>
    <property type="evidence" value="ECO:0007669"/>
    <property type="project" value="UniProtKB-KW"/>
</dbReference>
<feature type="region of interest" description="Disordered" evidence="15">
    <location>
        <begin position="162"/>
        <end position="211"/>
    </location>
</feature>
<keyword evidence="20" id="KW-1185">Reference proteome</keyword>
<dbReference type="PANTHER" id="PTHR47989:SF45">
    <property type="entry name" value="OS01G0709500 PROTEIN"/>
    <property type="match status" value="1"/>
</dbReference>
<evidence type="ECO:0000256" key="10">
    <source>
        <dbReference type="ARBA" id="ARBA00022989"/>
    </source>
</evidence>
<evidence type="ECO:0000313" key="19">
    <source>
        <dbReference type="EMBL" id="KAH7423111.1"/>
    </source>
</evidence>
<proteinExistence type="predicted"/>
<keyword evidence="3" id="KW-1003">Cell membrane</keyword>
<evidence type="ECO:0000256" key="4">
    <source>
        <dbReference type="ARBA" id="ARBA00022527"/>
    </source>
</evidence>
<protein>
    <recommendedName>
        <fullName evidence="2">non-specific serine/threonine protein kinase</fullName>
        <ecNumber evidence="2">2.7.11.1</ecNumber>
    </recommendedName>
</protein>
<dbReference type="CDD" id="cd14066">
    <property type="entry name" value="STKc_IRAK"/>
    <property type="match status" value="1"/>
</dbReference>
<keyword evidence="6 16" id="KW-0812">Transmembrane</keyword>
<dbReference type="Proteomes" id="UP000825935">
    <property type="component" value="Chromosome 12"/>
</dbReference>
<dbReference type="SUPFAM" id="SSF56112">
    <property type="entry name" value="Protein kinase-like (PK-like)"/>
    <property type="match status" value="1"/>
</dbReference>
<evidence type="ECO:0000256" key="5">
    <source>
        <dbReference type="ARBA" id="ARBA00022679"/>
    </source>
</evidence>
<keyword evidence="7 14" id="KW-0547">Nucleotide-binding</keyword>
<keyword evidence="5" id="KW-0808">Transferase</keyword>
<keyword evidence="11 16" id="KW-0472">Membrane</keyword>
<dbReference type="FunFam" id="3.30.200.20:FF:000542">
    <property type="entry name" value="Receptor-like serine/threonine-protein kinase At4g25390"/>
    <property type="match status" value="1"/>
</dbReference>
<comment type="subcellular location">
    <subcellularLocation>
        <location evidence="1">Cell membrane</location>
        <topology evidence="1">Single-pass membrane protein</topology>
    </subcellularLocation>
</comment>
<comment type="catalytic activity">
    <reaction evidence="12">
        <text>L-threonyl-[protein] + ATP = O-phospho-L-threonyl-[protein] + ADP + H(+)</text>
        <dbReference type="Rhea" id="RHEA:46608"/>
        <dbReference type="Rhea" id="RHEA-COMP:11060"/>
        <dbReference type="Rhea" id="RHEA-COMP:11605"/>
        <dbReference type="ChEBI" id="CHEBI:15378"/>
        <dbReference type="ChEBI" id="CHEBI:30013"/>
        <dbReference type="ChEBI" id="CHEBI:30616"/>
        <dbReference type="ChEBI" id="CHEBI:61977"/>
        <dbReference type="ChEBI" id="CHEBI:456216"/>
        <dbReference type="EC" id="2.7.11.1"/>
    </reaction>
</comment>
<gene>
    <name evidence="19" type="ORF">KP509_12G039400</name>
</gene>
<keyword evidence="17" id="KW-0732">Signal</keyword>
<feature type="binding site" evidence="14">
    <location>
        <position position="503"/>
    </location>
    <ligand>
        <name>ATP</name>
        <dbReference type="ChEBI" id="CHEBI:30616"/>
    </ligand>
</feature>
<reference evidence="19" key="1">
    <citation type="submission" date="2021-08" db="EMBL/GenBank/DDBJ databases">
        <title>WGS assembly of Ceratopteris richardii.</title>
        <authorList>
            <person name="Marchant D.B."/>
            <person name="Chen G."/>
            <person name="Jenkins J."/>
            <person name="Shu S."/>
            <person name="Leebens-Mack J."/>
            <person name="Grimwood J."/>
            <person name="Schmutz J."/>
            <person name="Soltis P."/>
            <person name="Soltis D."/>
            <person name="Chen Z.-H."/>
        </authorList>
    </citation>
    <scope>NUCLEOTIDE SEQUENCE</scope>
    <source>
        <strain evidence="19">Whitten #5841</strain>
        <tissue evidence="19">Leaf</tissue>
    </source>
</reference>
<dbReference type="OrthoDB" id="1901798at2759"/>
<sequence length="834" mass="91359">MIPALCFALQLLLFPTLPTGSALSIVLGREGVFAEERHFASHLCECKHNQRFVNTWIGVRGIVNRIWAETGFGGHACFCGHGFNSNQAIASTGEPRPASFSSLVYRLHKNLRRMLLASPSQSMNNPFDLRTPCQEAVHEDIPSSVASSPCVVHAFAPFNSPSSPDFERSATIAPRPPELSPHKSYRRHGDGHHKSREHSAPPTLGEKSVGSPLYTHQLSHTSRASDCGTVTCSPPLVKSPFASECGCVQPIEIKLQFRVPLYALFPLISVLAEELAKGASLSSSQVQIVGANASGRTDVFSVVDAYLIPSGEVFSIATAISIAQKFWNHEIIVNETLFGNYSVLNVKYPGLPDSYRAGADGIQKPFALSIGYPKHSKKRFTAVTIAGIAIATSAIISMCLGALLFAFLKFRRVGAAYIFMCRQGLMKGRNRGSRSLLSSEHDSFSSVSFLSSAMTYAATARLFTIEELNRATNEFTSGNVLGEGGFGRVFRGVLDDGNNVAVKVLTRDDYQGEKEFMTEVEILSRLHHRNLVKLIGICREEQARCLVYELVPNGSVESHLHGREKCILDWRTRMRIVLGSARGLAYLHEDSSPCIIHRDFKAANILLDNDFNPKVSDFGLAKVAPDDGKEHLSTKVMGTFGYVAPEYAMTGHLLVKSDVYSYGVVLLEVLSGMKPVDMSRPPGQENLVTWARPLLTSIEGLHMLVDPSLQDSASFDSLAKLAAIASMCVHPEVSDRPSMGEVFQALKLICDGLDVDMRIDSNECTHEEDHVLDLDLQAIQCSLNGSTSDDNLSFLSTDCDSTPRQEDLHRIFSPPSLFSKITKYRVLSNILTTT</sequence>
<dbReference type="InterPro" id="IPR000719">
    <property type="entry name" value="Prot_kinase_dom"/>
</dbReference>
<evidence type="ECO:0000259" key="18">
    <source>
        <dbReference type="PROSITE" id="PS50011"/>
    </source>
</evidence>